<keyword evidence="2" id="KW-0732">Signal</keyword>
<keyword evidence="1" id="KW-1133">Transmembrane helix</keyword>
<feature type="domain" description="WxL Interacting Protein peptidoglycan binding" evidence="3">
    <location>
        <begin position="37"/>
        <end position="157"/>
    </location>
</feature>
<evidence type="ECO:0000313" key="5">
    <source>
        <dbReference type="EMBL" id="NLR29825.1"/>
    </source>
</evidence>
<dbReference type="PROSITE" id="PS51257">
    <property type="entry name" value="PROKAR_LIPOPROTEIN"/>
    <property type="match status" value="1"/>
</dbReference>
<reference evidence="5 6" key="1">
    <citation type="submission" date="2020-03" db="EMBL/GenBank/DDBJ databases">
        <authorList>
            <person name="Zhang Z."/>
            <person name="Guo Z."/>
            <person name="Hou Q."/>
            <person name="Shen X."/>
        </authorList>
    </citation>
    <scope>NUCLEOTIDE SEQUENCE [LARGE SCALE GENOMIC DNA]</scope>
    <source>
        <strain evidence="5 6">HBUAS51329</strain>
    </source>
</reference>
<gene>
    <name evidence="5" type="ORF">HEQ44_06465</name>
</gene>
<dbReference type="Pfam" id="PF06030">
    <property type="entry name" value="WxLIP_PGBD"/>
    <property type="match status" value="1"/>
</dbReference>
<dbReference type="InterPro" id="IPR010317">
    <property type="entry name" value="WxLIP_PGBD"/>
</dbReference>
<feature type="chain" id="PRO_5046168140" evidence="2">
    <location>
        <begin position="28"/>
        <end position="344"/>
    </location>
</feature>
<feature type="signal peptide" evidence="2">
    <location>
        <begin position="1"/>
        <end position="27"/>
    </location>
</feature>
<dbReference type="EMBL" id="JAAVSD010000014">
    <property type="protein sequence ID" value="NLR29825.1"/>
    <property type="molecule type" value="Genomic_DNA"/>
</dbReference>
<accession>A0ABX1L9T6</accession>
<evidence type="ECO:0000259" key="3">
    <source>
        <dbReference type="Pfam" id="PF06030"/>
    </source>
</evidence>
<dbReference type="Proteomes" id="UP000707477">
    <property type="component" value="Unassembled WGS sequence"/>
</dbReference>
<dbReference type="InterPro" id="IPR021759">
    <property type="entry name" value="WxLIP_HBD"/>
</dbReference>
<proteinExistence type="predicted"/>
<evidence type="ECO:0000256" key="2">
    <source>
        <dbReference type="SAM" id="SignalP"/>
    </source>
</evidence>
<dbReference type="Pfam" id="PF11797">
    <property type="entry name" value="WxLIP_HBD"/>
    <property type="match status" value="1"/>
</dbReference>
<feature type="domain" description="WxL Interacting Protein host binding" evidence="4">
    <location>
        <begin position="170"/>
        <end position="303"/>
    </location>
</feature>
<keyword evidence="6" id="KW-1185">Reference proteome</keyword>
<evidence type="ECO:0000256" key="1">
    <source>
        <dbReference type="SAM" id="Phobius"/>
    </source>
</evidence>
<organism evidence="5 6">
    <name type="scientific">Levilactobacillus tujiorum</name>
    <dbReference type="NCBI Taxonomy" id="2912243"/>
    <lineage>
        <taxon>Bacteria</taxon>
        <taxon>Bacillati</taxon>
        <taxon>Bacillota</taxon>
        <taxon>Bacilli</taxon>
        <taxon>Lactobacillales</taxon>
        <taxon>Lactobacillaceae</taxon>
        <taxon>Levilactobacillus</taxon>
    </lineage>
</organism>
<name>A0ABX1L9T6_9LACO</name>
<evidence type="ECO:0000313" key="6">
    <source>
        <dbReference type="Proteomes" id="UP000707477"/>
    </source>
</evidence>
<sequence>MRRGWKVLLAIGFALVTMIGCLPTAWAAKTATNNVGYTVRPILPSNQMSKQISYFDLRVTPGQTQKLQILVTNTSNQSQKFRISVNQAVTNDNGVIDYSQLKPKRDSSLKVGIADVFSQDSMQTVTVPANTQKRVTVSYTMPSKKVRGIILGGIYVAQVQPNSEQASGRIMIKNAFAYAIGVSLQEGATVKPDLKLNQVVATQINARNFITANLQNFQPGLLQKLAVTARITQAGSNQTLLSQQQKQLGMAPNSNFNFGIPWGNESLKAGNYTLYLTAKSGDQQWQFVRNFTVNAPTVKRLNRHALTPTQPNYWLYLLLILLIAVLLAIIGYLIYRNRHTHDTK</sequence>
<comment type="caution">
    <text evidence="5">The sequence shown here is derived from an EMBL/GenBank/DDBJ whole genome shotgun (WGS) entry which is preliminary data.</text>
</comment>
<keyword evidence="1" id="KW-0812">Transmembrane</keyword>
<evidence type="ECO:0000259" key="4">
    <source>
        <dbReference type="Pfam" id="PF11797"/>
    </source>
</evidence>
<feature type="transmembrane region" description="Helical" evidence="1">
    <location>
        <begin position="313"/>
        <end position="335"/>
    </location>
</feature>
<protein>
    <submittedName>
        <fullName evidence="5">DUF916 and DUF3324 domain-containing protein</fullName>
    </submittedName>
</protein>
<keyword evidence="1" id="KW-0472">Membrane</keyword>
<dbReference type="RefSeq" id="WP_168849943.1">
    <property type="nucleotide sequence ID" value="NZ_JAAVSD010000014.1"/>
</dbReference>